<protein>
    <submittedName>
        <fullName evidence="1">Uncharacterized protein</fullName>
    </submittedName>
</protein>
<organism evidence="1 2">
    <name type="scientific">Desulfofundulus salinus</name>
    <dbReference type="NCBI Taxonomy" id="2419843"/>
    <lineage>
        <taxon>Bacteria</taxon>
        <taxon>Bacillati</taxon>
        <taxon>Bacillota</taxon>
        <taxon>Clostridia</taxon>
        <taxon>Eubacteriales</taxon>
        <taxon>Peptococcaceae</taxon>
        <taxon>Desulfofundulus</taxon>
    </lineage>
</organism>
<reference evidence="1 2" key="1">
    <citation type="submission" date="2018-10" db="EMBL/GenBank/DDBJ databases">
        <authorList>
            <person name="Grouzdev D.S."/>
            <person name="Krutkina M.S."/>
            <person name="Tourova T.P."/>
            <person name="Nazina T.N."/>
        </authorList>
    </citation>
    <scope>NUCLEOTIDE SEQUENCE [LARGE SCALE GENOMIC DNA]</scope>
    <source>
        <strain evidence="1 2">435</strain>
    </source>
</reference>
<evidence type="ECO:0000313" key="2">
    <source>
        <dbReference type="Proteomes" id="UP000271256"/>
    </source>
</evidence>
<sequence>MYVLRKEGVSMGQVFFRTKQEAEKYARWIAGSAWRHCCKVEPAGFNKNSGWILRMYEVDNPKGGVSYGKHR</sequence>
<dbReference type="EMBL" id="RBWE01000001">
    <property type="protein sequence ID" value="RKO67147.1"/>
    <property type="molecule type" value="Genomic_DNA"/>
</dbReference>
<name>A0A494X1S5_9FIRM</name>
<accession>A0A494X1S5</accession>
<dbReference type="AlphaFoldDB" id="A0A494X1S5"/>
<gene>
    <name evidence="1" type="ORF">D7024_09420</name>
</gene>
<dbReference type="Proteomes" id="UP000271256">
    <property type="component" value="Unassembled WGS sequence"/>
</dbReference>
<proteinExistence type="predicted"/>
<evidence type="ECO:0000313" key="1">
    <source>
        <dbReference type="EMBL" id="RKO67147.1"/>
    </source>
</evidence>
<comment type="caution">
    <text evidence="1">The sequence shown here is derived from an EMBL/GenBank/DDBJ whole genome shotgun (WGS) entry which is preliminary data.</text>
</comment>
<keyword evidence="2" id="KW-1185">Reference proteome</keyword>